<dbReference type="PANTHER" id="PTHR30487">
    <property type="entry name" value="TYPE 4 PREPILIN-LIKE PROTEINS LEADER PEPTIDE-PROCESSING ENZYME"/>
    <property type="match status" value="1"/>
</dbReference>
<sequence>MEKYIIFAAAVSILIDIILMKYLHLDKYPYTVIINILAMLILTKTFDNSIMIFKGFLFSMILIFTAYVDFKTKIIPNMVHILIILVSLININLYQSLAGAIIVPFPFLIAALLKEGGIGGGDIKLMTGIGFLLGIKNGLIAAIIGLTTAVIINGVYYKLKEKDRNISFPLVPYLGTGGFLSFLLH</sequence>
<dbReference type="GO" id="GO:0005886">
    <property type="term" value="C:plasma membrane"/>
    <property type="evidence" value="ECO:0007669"/>
    <property type="project" value="TreeGrafter"/>
</dbReference>
<dbReference type="GO" id="GO:0008168">
    <property type="term" value="F:methyltransferase activity"/>
    <property type="evidence" value="ECO:0007669"/>
    <property type="project" value="UniProtKB-KW"/>
</dbReference>
<dbReference type="AlphaFoldDB" id="A0A1T5LWU0"/>
<dbReference type="RefSeq" id="WP_244282132.1">
    <property type="nucleotide sequence ID" value="NZ_FUZT01000008.1"/>
</dbReference>
<dbReference type="PANTHER" id="PTHR30487:SF0">
    <property type="entry name" value="PREPILIN LEADER PEPTIDASE_N-METHYLTRANSFERASE-RELATED"/>
    <property type="match status" value="1"/>
</dbReference>
<keyword evidence="2" id="KW-1133">Transmembrane helix</keyword>
<gene>
    <name evidence="4" type="ORF">SAMN02194393_03416</name>
</gene>
<dbReference type="InterPro" id="IPR000045">
    <property type="entry name" value="Prepilin_IV_endopep_pep"/>
</dbReference>
<protein>
    <submittedName>
        <fullName evidence="4">Leader peptidase (Prepilin peptidase) / N-methyltransferase</fullName>
    </submittedName>
</protein>
<dbReference type="GO" id="GO:0006465">
    <property type="term" value="P:signal peptide processing"/>
    <property type="evidence" value="ECO:0007669"/>
    <property type="project" value="TreeGrafter"/>
</dbReference>
<evidence type="ECO:0000313" key="4">
    <source>
        <dbReference type="EMBL" id="SKC80038.1"/>
    </source>
</evidence>
<dbReference type="Pfam" id="PF01478">
    <property type="entry name" value="Peptidase_A24"/>
    <property type="match status" value="1"/>
</dbReference>
<evidence type="ECO:0000256" key="1">
    <source>
        <dbReference type="ARBA" id="ARBA00005801"/>
    </source>
</evidence>
<accession>A0A1T5LWU0</accession>
<name>A0A1T5LWU0_9FIRM</name>
<dbReference type="STRING" id="36842.SAMN02194393_03416"/>
<evidence type="ECO:0000313" key="5">
    <source>
        <dbReference type="Proteomes" id="UP000190285"/>
    </source>
</evidence>
<dbReference type="GO" id="GO:0032259">
    <property type="term" value="P:methylation"/>
    <property type="evidence" value="ECO:0007669"/>
    <property type="project" value="UniProtKB-KW"/>
</dbReference>
<dbReference type="GO" id="GO:0004190">
    <property type="term" value="F:aspartic-type endopeptidase activity"/>
    <property type="evidence" value="ECO:0007669"/>
    <property type="project" value="InterPro"/>
</dbReference>
<dbReference type="Proteomes" id="UP000190285">
    <property type="component" value="Unassembled WGS sequence"/>
</dbReference>
<dbReference type="InterPro" id="IPR050882">
    <property type="entry name" value="Prepilin_peptidase/N-MTase"/>
</dbReference>
<keyword evidence="2" id="KW-0472">Membrane</keyword>
<evidence type="ECO:0000256" key="2">
    <source>
        <dbReference type="SAM" id="Phobius"/>
    </source>
</evidence>
<feature type="transmembrane region" description="Helical" evidence="2">
    <location>
        <begin position="52"/>
        <end position="70"/>
    </location>
</feature>
<keyword evidence="4" id="KW-0808">Transferase</keyword>
<feature type="transmembrane region" description="Helical" evidence="2">
    <location>
        <begin position="6"/>
        <end position="23"/>
    </location>
</feature>
<organism evidence="4 5">
    <name type="scientific">Maledivibacter halophilus</name>
    <dbReference type="NCBI Taxonomy" id="36842"/>
    <lineage>
        <taxon>Bacteria</taxon>
        <taxon>Bacillati</taxon>
        <taxon>Bacillota</taxon>
        <taxon>Clostridia</taxon>
        <taxon>Peptostreptococcales</taxon>
        <taxon>Caminicellaceae</taxon>
        <taxon>Maledivibacter</taxon>
    </lineage>
</organism>
<comment type="similarity">
    <text evidence="1">Belongs to the peptidase A24 family.</text>
</comment>
<feature type="transmembrane region" description="Helical" evidence="2">
    <location>
        <begin position="129"/>
        <end position="154"/>
    </location>
</feature>
<keyword evidence="5" id="KW-1185">Reference proteome</keyword>
<keyword evidence="4" id="KW-0489">Methyltransferase</keyword>
<feature type="domain" description="Prepilin type IV endopeptidase peptidase" evidence="3">
    <location>
        <begin position="57"/>
        <end position="152"/>
    </location>
</feature>
<proteinExistence type="inferred from homology"/>
<dbReference type="Gene3D" id="1.20.120.1220">
    <property type="match status" value="1"/>
</dbReference>
<evidence type="ECO:0000259" key="3">
    <source>
        <dbReference type="Pfam" id="PF01478"/>
    </source>
</evidence>
<feature type="transmembrane region" description="Helical" evidence="2">
    <location>
        <begin position="82"/>
        <end position="109"/>
    </location>
</feature>
<keyword evidence="2" id="KW-0812">Transmembrane</keyword>
<reference evidence="4 5" key="1">
    <citation type="submission" date="2017-02" db="EMBL/GenBank/DDBJ databases">
        <authorList>
            <person name="Peterson S.W."/>
        </authorList>
    </citation>
    <scope>NUCLEOTIDE SEQUENCE [LARGE SCALE GENOMIC DNA]</scope>
    <source>
        <strain evidence="4 5">M1</strain>
    </source>
</reference>
<feature type="transmembrane region" description="Helical" evidence="2">
    <location>
        <begin position="166"/>
        <end position="184"/>
    </location>
</feature>
<dbReference type="EMBL" id="FUZT01000008">
    <property type="protein sequence ID" value="SKC80038.1"/>
    <property type="molecule type" value="Genomic_DNA"/>
</dbReference>